<evidence type="ECO:0000256" key="6">
    <source>
        <dbReference type="ARBA" id="ARBA00023077"/>
    </source>
</evidence>
<dbReference type="InterPro" id="IPR037066">
    <property type="entry name" value="Plug_dom_sf"/>
</dbReference>
<dbReference type="STRING" id="917.SAMN05216326_10125"/>
<feature type="chain" id="PRO_5011789117" evidence="12">
    <location>
        <begin position="35"/>
        <end position="671"/>
    </location>
</feature>
<feature type="domain" description="TonB-dependent receptor plug" evidence="14">
    <location>
        <begin position="61"/>
        <end position="170"/>
    </location>
</feature>
<organism evidence="15 16">
    <name type="scientific">Nitrosomonas marina</name>
    <dbReference type="NCBI Taxonomy" id="917"/>
    <lineage>
        <taxon>Bacteria</taxon>
        <taxon>Pseudomonadati</taxon>
        <taxon>Pseudomonadota</taxon>
        <taxon>Betaproteobacteria</taxon>
        <taxon>Nitrosomonadales</taxon>
        <taxon>Nitrosomonadaceae</taxon>
        <taxon>Nitrosomonas</taxon>
    </lineage>
</organism>
<evidence type="ECO:0000313" key="16">
    <source>
        <dbReference type="Proteomes" id="UP000199459"/>
    </source>
</evidence>
<dbReference type="Gene3D" id="2.170.130.10">
    <property type="entry name" value="TonB-dependent receptor, plug domain"/>
    <property type="match status" value="1"/>
</dbReference>
<dbReference type="Proteomes" id="UP000199459">
    <property type="component" value="Unassembled WGS sequence"/>
</dbReference>
<protein>
    <submittedName>
        <fullName evidence="15">Iron complex outermembrane recepter protein</fullName>
    </submittedName>
</protein>
<evidence type="ECO:0000256" key="7">
    <source>
        <dbReference type="ARBA" id="ARBA00023136"/>
    </source>
</evidence>
<feature type="signal peptide" evidence="12">
    <location>
        <begin position="1"/>
        <end position="34"/>
    </location>
</feature>
<keyword evidence="8" id="KW-0675">Receptor</keyword>
<evidence type="ECO:0000259" key="13">
    <source>
        <dbReference type="Pfam" id="PF00593"/>
    </source>
</evidence>
<dbReference type="PANTHER" id="PTHR30069:SF27">
    <property type="entry name" value="BLL4766 PROTEIN"/>
    <property type="match status" value="1"/>
</dbReference>
<dbReference type="InterPro" id="IPR012910">
    <property type="entry name" value="Plug_dom"/>
</dbReference>
<evidence type="ECO:0000256" key="12">
    <source>
        <dbReference type="SAM" id="SignalP"/>
    </source>
</evidence>
<dbReference type="Gene3D" id="2.40.170.20">
    <property type="entry name" value="TonB-dependent receptor, beta-barrel domain"/>
    <property type="match status" value="1"/>
</dbReference>
<keyword evidence="4 10" id="KW-1134">Transmembrane beta strand</keyword>
<dbReference type="GO" id="GO:0015344">
    <property type="term" value="F:siderophore uptake transmembrane transporter activity"/>
    <property type="evidence" value="ECO:0007669"/>
    <property type="project" value="TreeGrafter"/>
</dbReference>
<keyword evidence="5 10" id="KW-0812">Transmembrane</keyword>
<keyword evidence="9 10" id="KW-0998">Cell outer membrane</keyword>
<evidence type="ECO:0000259" key="14">
    <source>
        <dbReference type="Pfam" id="PF07715"/>
    </source>
</evidence>
<dbReference type="InterPro" id="IPR039426">
    <property type="entry name" value="TonB-dep_rcpt-like"/>
</dbReference>
<comment type="similarity">
    <text evidence="2 10 11">Belongs to the TonB-dependent receptor family.</text>
</comment>
<dbReference type="OrthoDB" id="183532at2"/>
<keyword evidence="7 10" id="KW-0472">Membrane</keyword>
<sequence length="671" mass="76698">MYTRSLPFHIRRFAKRLPFSLALILAFCPLSVFSNTDVYSLDLEQLVNVEVTSVSKKTQTLMKTAAAVHVISQEDIRRSGATSLPEVLRGVPGVQVAQVDANKWAVSIRGFNDRFANKLLVMVDGRSVYSPLLTGVFWNMQDMLLEDIERIEVIRGPGGAIWGANAVNGVINIITKSADQTQGTQITLLGGSQEKNLSARYGGKINDHTSFRLFAKGKHVENFNDTQLHQANDQWRNFLAGFRVDSDFNAHNQWMLQGGYSVGTADQFALTEYISRNGIENQIDYQSGNILFRWENYQSENNKWRFQAYYDHFNRHSLGVSNEVNTLDLDLQNQFKLLDRHDVVWGLGYRAVFDNLESNYIFTFDPQKRYTRTFSAFVQDDIQLSNTVRFTLGSKIEHNSFTGFEFQPNTRLLWEINERNSVWAAASRAVRIPSRSDSDVRVNLETIPSRNPFMPPTLISAFGNKNLNSEKVYAFELGYRSQLSHAFTVDTALFYNYYDDLVDFDVNIVGIEQQPAPAHLLVANNFANRLKASTYGAEIITKWQVTSFWQLISSYTWFELDARLKGTGLSDSIFRKENSDPSHQFSVRSNIQLPYNLELNSMFYYTDRLRAHNVSDQARLDLRLAWSPKPDLELSVVAQNITNKQHQEFTAQDVLNSGIPRSVYGRILLRF</sequence>
<keyword evidence="3 10" id="KW-0813">Transport</keyword>
<dbReference type="PROSITE" id="PS52016">
    <property type="entry name" value="TONB_DEPENDENT_REC_3"/>
    <property type="match status" value="1"/>
</dbReference>
<evidence type="ECO:0000256" key="1">
    <source>
        <dbReference type="ARBA" id="ARBA00004571"/>
    </source>
</evidence>
<comment type="subcellular location">
    <subcellularLocation>
        <location evidence="1 10">Cell outer membrane</location>
        <topology evidence="1 10">Multi-pass membrane protein</topology>
    </subcellularLocation>
</comment>
<evidence type="ECO:0000256" key="9">
    <source>
        <dbReference type="ARBA" id="ARBA00023237"/>
    </source>
</evidence>
<evidence type="ECO:0000256" key="10">
    <source>
        <dbReference type="PROSITE-ProRule" id="PRU01360"/>
    </source>
</evidence>
<name>A0A1H8DK29_9PROT</name>
<evidence type="ECO:0000313" key="15">
    <source>
        <dbReference type="EMBL" id="SEN06887.1"/>
    </source>
</evidence>
<reference evidence="15 16" key="1">
    <citation type="submission" date="2016-10" db="EMBL/GenBank/DDBJ databases">
        <authorList>
            <person name="de Groot N.N."/>
        </authorList>
    </citation>
    <scope>NUCLEOTIDE SEQUENCE [LARGE SCALE GENOMIC DNA]</scope>
    <source>
        <strain evidence="15 16">Nm22</strain>
    </source>
</reference>
<dbReference type="PANTHER" id="PTHR30069">
    <property type="entry name" value="TONB-DEPENDENT OUTER MEMBRANE RECEPTOR"/>
    <property type="match status" value="1"/>
</dbReference>
<evidence type="ECO:0000256" key="2">
    <source>
        <dbReference type="ARBA" id="ARBA00009810"/>
    </source>
</evidence>
<evidence type="ECO:0000256" key="8">
    <source>
        <dbReference type="ARBA" id="ARBA00023170"/>
    </source>
</evidence>
<evidence type="ECO:0000256" key="4">
    <source>
        <dbReference type="ARBA" id="ARBA00022452"/>
    </source>
</evidence>
<dbReference type="Pfam" id="PF00593">
    <property type="entry name" value="TonB_dep_Rec_b-barrel"/>
    <property type="match status" value="1"/>
</dbReference>
<evidence type="ECO:0000256" key="3">
    <source>
        <dbReference type="ARBA" id="ARBA00022448"/>
    </source>
</evidence>
<feature type="domain" description="TonB-dependent receptor-like beta-barrel" evidence="13">
    <location>
        <begin position="224"/>
        <end position="641"/>
    </location>
</feature>
<dbReference type="InterPro" id="IPR036942">
    <property type="entry name" value="Beta-barrel_TonB_sf"/>
</dbReference>
<dbReference type="Pfam" id="PF07715">
    <property type="entry name" value="Plug"/>
    <property type="match status" value="1"/>
</dbReference>
<dbReference type="EMBL" id="FOCP01000007">
    <property type="protein sequence ID" value="SEN06887.1"/>
    <property type="molecule type" value="Genomic_DNA"/>
</dbReference>
<gene>
    <name evidence="15" type="ORF">SAMN05216325_10722</name>
</gene>
<proteinExistence type="inferred from homology"/>
<dbReference type="CDD" id="cd01347">
    <property type="entry name" value="ligand_gated_channel"/>
    <property type="match status" value="1"/>
</dbReference>
<keyword evidence="12" id="KW-0732">Signal</keyword>
<dbReference type="GO" id="GO:0044718">
    <property type="term" value="P:siderophore transmembrane transport"/>
    <property type="evidence" value="ECO:0007669"/>
    <property type="project" value="TreeGrafter"/>
</dbReference>
<dbReference type="SUPFAM" id="SSF56935">
    <property type="entry name" value="Porins"/>
    <property type="match status" value="1"/>
</dbReference>
<dbReference type="GO" id="GO:0009279">
    <property type="term" value="C:cell outer membrane"/>
    <property type="evidence" value="ECO:0007669"/>
    <property type="project" value="UniProtKB-SubCell"/>
</dbReference>
<keyword evidence="6 11" id="KW-0798">TonB box</keyword>
<accession>A0A1H8DK29</accession>
<dbReference type="InterPro" id="IPR000531">
    <property type="entry name" value="Beta-barrel_TonB"/>
</dbReference>
<dbReference type="RefSeq" id="WP_090629854.1">
    <property type="nucleotide sequence ID" value="NZ_FOCP01000007.1"/>
</dbReference>
<evidence type="ECO:0000256" key="11">
    <source>
        <dbReference type="RuleBase" id="RU003357"/>
    </source>
</evidence>
<evidence type="ECO:0000256" key="5">
    <source>
        <dbReference type="ARBA" id="ARBA00022692"/>
    </source>
</evidence>
<dbReference type="AlphaFoldDB" id="A0A1H8DK29"/>